<gene>
    <name evidence="1" type="ORF">EI42_05454</name>
</gene>
<accession>A0A326U7X1</accession>
<dbReference type="Proteomes" id="UP000248806">
    <property type="component" value="Unassembled WGS sequence"/>
</dbReference>
<dbReference type="EMBL" id="QKUF01000033">
    <property type="protein sequence ID" value="PZW22432.1"/>
    <property type="molecule type" value="Genomic_DNA"/>
</dbReference>
<proteinExistence type="predicted"/>
<evidence type="ECO:0000313" key="2">
    <source>
        <dbReference type="Proteomes" id="UP000248806"/>
    </source>
</evidence>
<sequence length="118" mass="13578">MRVFSQEAIERPHRTWLAAEVFCKHARAIGQVTANASDEETVIAVVRNDLTFGGAWPIPSEDLYWLVPQIEDDEGGWAVIFNARSSVAEISDRCIRFARLAFRHWEVMQRYVKRQSSL</sequence>
<evidence type="ECO:0000313" key="1">
    <source>
        <dbReference type="EMBL" id="PZW22432.1"/>
    </source>
</evidence>
<organism evidence="1 2">
    <name type="scientific">Thermosporothrix hazakensis</name>
    <dbReference type="NCBI Taxonomy" id="644383"/>
    <lineage>
        <taxon>Bacteria</taxon>
        <taxon>Bacillati</taxon>
        <taxon>Chloroflexota</taxon>
        <taxon>Ktedonobacteria</taxon>
        <taxon>Ktedonobacterales</taxon>
        <taxon>Thermosporotrichaceae</taxon>
        <taxon>Thermosporothrix</taxon>
    </lineage>
</organism>
<protein>
    <submittedName>
        <fullName evidence="1">Uncharacterized protein</fullName>
    </submittedName>
</protein>
<comment type="caution">
    <text evidence="1">The sequence shown here is derived from an EMBL/GenBank/DDBJ whole genome shotgun (WGS) entry which is preliminary data.</text>
</comment>
<keyword evidence="2" id="KW-1185">Reference proteome</keyword>
<dbReference type="RefSeq" id="WP_111325707.1">
    <property type="nucleotide sequence ID" value="NZ_BIFX01000001.1"/>
</dbReference>
<dbReference type="AlphaFoldDB" id="A0A326U7X1"/>
<name>A0A326U7X1_THEHA</name>
<reference evidence="1 2" key="1">
    <citation type="submission" date="2018-06" db="EMBL/GenBank/DDBJ databases">
        <title>Genomic Encyclopedia of Archaeal and Bacterial Type Strains, Phase II (KMG-II): from individual species to whole genera.</title>
        <authorList>
            <person name="Goeker M."/>
        </authorList>
    </citation>
    <scope>NUCLEOTIDE SEQUENCE [LARGE SCALE GENOMIC DNA]</scope>
    <source>
        <strain evidence="1 2">ATCC BAA-1881</strain>
    </source>
</reference>